<feature type="non-terminal residue" evidence="6">
    <location>
        <position position="1"/>
    </location>
</feature>
<dbReference type="InterPro" id="IPR019880">
    <property type="entry name" value="OxyQ"/>
</dbReference>
<dbReference type="EC" id="2.6.1.-" evidence="4"/>
<keyword evidence="2 4" id="KW-0032">Aminotransferase</keyword>
<organism evidence="6 7">
    <name type="scientific">Streptomyces varsoviensis</name>
    <dbReference type="NCBI Taxonomy" id="67373"/>
    <lineage>
        <taxon>Bacteria</taxon>
        <taxon>Bacillati</taxon>
        <taxon>Actinomycetota</taxon>
        <taxon>Actinomycetes</taxon>
        <taxon>Kitasatosporales</taxon>
        <taxon>Streptomycetaceae</taxon>
        <taxon>Streptomyces</taxon>
    </lineage>
</organism>
<comment type="cofactor">
    <cofactor evidence="1 4">
        <name>pyridoxal 5'-phosphate</name>
        <dbReference type="ChEBI" id="CHEBI:597326"/>
    </cofactor>
</comment>
<evidence type="ECO:0000313" key="7">
    <source>
        <dbReference type="Proteomes" id="UP000037020"/>
    </source>
</evidence>
<dbReference type="InterPro" id="IPR004838">
    <property type="entry name" value="NHTrfase_class1_PyrdxlP-BS"/>
</dbReference>
<dbReference type="NCBIfam" id="TIGR03539">
    <property type="entry name" value="DapC_actino"/>
    <property type="match status" value="1"/>
</dbReference>
<dbReference type="PROSITE" id="PS00105">
    <property type="entry name" value="AA_TRANSFER_CLASS_1"/>
    <property type="match status" value="1"/>
</dbReference>
<dbReference type="InterPro" id="IPR015422">
    <property type="entry name" value="PyrdxlP-dep_Trfase_small"/>
</dbReference>
<dbReference type="InterPro" id="IPR050881">
    <property type="entry name" value="LL-DAP_aminotransferase"/>
</dbReference>
<accession>A0ABR5J0V4</accession>
<protein>
    <recommendedName>
        <fullName evidence="4">Aminotransferase</fullName>
        <ecNumber evidence="4">2.6.1.-</ecNumber>
    </recommendedName>
</protein>
<proteinExistence type="inferred from homology"/>
<dbReference type="PANTHER" id="PTHR42832">
    <property type="entry name" value="AMINO ACID AMINOTRANSFERASE"/>
    <property type="match status" value="1"/>
</dbReference>
<dbReference type="CDD" id="cd00609">
    <property type="entry name" value="AAT_like"/>
    <property type="match status" value="1"/>
</dbReference>
<dbReference type="Gene3D" id="3.90.1150.10">
    <property type="entry name" value="Aspartate Aminotransferase, domain 1"/>
    <property type="match status" value="1"/>
</dbReference>
<dbReference type="InterPro" id="IPR015424">
    <property type="entry name" value="PyrdxlP-dep_Trfase"/>
</dbReference>
<sequence length="280" mass="30572">RRHGVRVDPAAVLPAVGTKELIAWLPAMLGTRPGDLVAFPRLAFPTFDVSARLAGADSRPVDSPLDLAGERPKVVWLNSPANPDGSILSVAELRELVAWARERGVVLANDECYIEYGWEQRPPSLLDPRVCGDSHDGLLAVYSLSKRSNLAGYRAGFCAGDPHLVRRLLSVRKHAGHAVPGPVQAAMTAALDDDTHVTEQRARYARRRETLSRALRSAGFRIERSEGGLFLWATRDEPCWTTVKDLAEHGILVAPGTFYGTAGERHVRIAFTATDERIAA</sequence>
<dbReference type="Proteomes" id="UP000037020">
    <property type="component" value="Unassembled WGS sequence"/>
</dbReference>
<dbReference type="Pfam" id="PF00155">
    <property type="entry name" value="Aminotran_1_2"/>
    <property type="match status" value="1"/>
</dbReference>
<comment type="similarity">
    <text evidence="4">Belongs to the class-I pyridoxal-phosphate-dependent aminotransferase family.</text>
</comment>
<keyword evidence="7" id="KW-1185">Reference proteome</keyword>
<dbReference type="PANTHER" id="PTHR42832:SF3">
    <property type="entry name" value="L-GLUTAMINE--4-(METHYLSULFANYL)-2-OXOBUTANOATE AMINOTRANSFERASE"/>
    <property type="match status" value="1"/>
</dbReference>
<feature type="domain" description="Aminotransferase class I/classII large" evidence="5">
    <location>
        <begin position="3"/>
        <end position="277"/>
    </location>
</feature>
<dbReference type="GO" id="GO:0009016">
    <property type="term" value="F:succinyldiaminopimelate transaminase activity"/>
    <property type="evidence" value="ECO:0007669"/>
    <property type="project" value="UniProtKB-EC"/>
</dbReference>
<gene>
    <name evidence="6" type="ORF">ADK38_27600</name>
</gene>
<dbReference type="InterPro" id="IPR004839">
    <property type="entry name" value="Aminotransferase_I/II_large"/>
</dbReference>
<dbReference type="InterPro" id="IPR015421">
    <property type="entry name" value="PyrdxlP-dep_Trfase_major"/>
</dbReference>
<comment type="caution">
    <text evidence="6">The sequence shown here is derived from an EMBL/GenBank/DDBJ whole genome shotgun (WGS) entry which is preliminary data.</text>
</comment>
<evidence type="ECO:0000313" key="6">
    <source>
        <dbReference type="EMBL" id="KOG87048.1"/>
    </source>
</evidence>
<evidence type="ECO:0000256" key="2">
    <source>
        <dbReference type="ARBA" id="ARBA00022576"/>
    </source>
</evidence>
<reference evidence="6 7" key="1">
    <citation type="submission" date="2015-07" db="EMBL/GenBank/DDBJ databases">
        <authorList>
            <person name="Ju K.-S."/>
            <person name="Doroghazi J.R."/>
            <person name="Metcalf W.W."/>
        </authorList>
    </citation>
    <scope>NUCLEOTIDE SEQUENCE [LARGE SCALE GENOMIC DNA]</scope>
    <source>
        <strain evidence="6 7">NRRL B-3589</strain>
    </source>
</reference>
<name>A0ABR5J0V4_9ACTN</name>
<keyword evidence="3 4" id="KW-0808">Transferase</keyword>
<evidence type="ECO:0000256" key="4">
    <source>
        <dbReference type="RuleBase" id="RU000481"/>
    </source>
</evidence>
<feature type="non-terminal residue" evidence="6">
    <location>
        <position position="280"/>
    </location>
</feature>
<evidence type="ECO:0000256" key="3">
    <source>
        <dbReference type="ARBA" id="ARBA00022679"/>
    </source>
</evidence>
<dbReference type="Gene3D" id="3.40.640.10">
    <property type="entry name" value="Type I PLP-dependent aspartate aminotransferase-like (Major domain)"/>
    <property type="match status" value="1"/>
</dbReference>
<dbReference type="SUPFAM" id="SSF53383">
    <property type="entry name" value="PLP-dependent transferases"/>
    <property type="match status" value="1"/>
</dbReference>
<evidence type="ECO:0000256" key="1">
    <source>
        <dbReference type="ARBA" id="ARBA00001933"/>
    </source>
</evidence>
<evidence type="ECO:0000259" key="5">
    <source>
        <dbReference type="Pfam" id="PF00155"/>
    </source>
</evidence>
<dbReference type="EMBL" id="LGUT01002456">
    <property type="protein sequence ID" value="KOG87048.1"/>
    <property type="molecule type" value="Genomic_DNA"/>
</dbReference>